<dbReference type="InterPro" id="IPR037069">
    <property type="entry name" value="AcylCoA_DH/ox_N_sf"/>
</dbReference>
<evidence type="ECO:0000256" key="1">
    <source>
        <dbReference type="ARBA" id="ARBA00001974"/>
    </source>
</evidence>
<evidence type="ECO:0000313" key="12">
    <source>
        <dbReference type="Proteomes" id="UP001056336"/>
    </source>
</evidence>
<dbReference type="Pfam" id="PF02771">
    <property type="entry name" value="Acyl-CoA_dh_N"/>
    <property type="match status" value="1"/>
</dbReference>
<reference evidence="11" key="2">
    <citation type="submission" date="2022-05" db="EMBL/GenBank/DDBJ databases">
        <authorList>
            <person name="Kim J.-S."/>
            <person name="Lee K."/>
            <person name="Suh M."/>
            <person name="Eom M."/>
            <person name="Kim J.-S."/>
            <person name="Kim D.-S."/>
            <person name="Ko S.-H."/>
            <person name="Shin Y."/>
            <person name="Lee J.-S."/>
        </authorList>
    </citation>
    <scope>NUCLEOTIDE SEQUENCE</scope>
    <source>
        <strain evidence="11">N237</strain>
    </source>
</reference>
<evidence type="ECO:0000256" key="3">
    <source>
        <dbReference type="ARBA" id="ARBA00011738"/>
    </source>
</evidence>
<dbReference type="InterPro" id="IPR013786">
    <property type="entry name" value="AcylCoA_DH/ox_N"/>
</dbReference>
<evidence type="ECO:0000259" key="10">
    <source>
        <dbReference type="Pfam" id="PF02771"/>
    </source>
</evidence>
<organism evidence="11 12">
    <name type="scientific">Jatrophihabitans telluris</name>
    <dbReference type="NCBI Taxonomy" id="2038343"/>
    <lineage>
        <taxon>Bacteria</taxon>
        <taxon>Bacillati</taxon>
        <taxon>Actinomycetota</taxon>
        <taxon>Actinomycetes</taxon>
        <taxon>Jatrophihabitantales</taxon>
        <taxon>Jatrophihabitantaceae</taxon>
        <taxon>Jatrophihabitans</taxon>
    </lineage>
</organism>
<evidence type="ECO:0000256" key="2">
    <source>
        <dbReference type="ARBA" id="ARBA00009347"/>
    </source>
</evidence>
<comment type="cofactor">
    <cofactor evidence="1 7">
        <name>FAD</name>
        <dbReference type="ChEBI" id="CHEBI:57692"/>
    </cofactor>
</comment>
<comment type="subunit">
    <text evidence="3">Homodimer.</text>
</comment>
<evidence type="ECO:0000259" key="8">
    <source>
        <dbReference type="Pfam" id="PF00441"/>
    </source>
</evidence>
<dbReference type="SUPFAM" id="SSF47203">
    <property type="entry name" value="Acyl-CoA dehydrogenase C-terminal domain-like"/>
    <property type="match status" value="1"/>
</dbReference>
<dbReference type="Pfam" id="PF00441">
    <property type="entry name" value="Acyl-CoA_dh_1"/>
    <property type="match status" value="1"/>
</dbReference>
<evidence type="ECO:0000256" key="4">
    <source>
        <dbReference type="ARBA" id="ARBA00022630"/>
    </source>
</evidence>
<dbReference type="PANTHER" id="PTHR48083">
    <property type="entry name" value="MEDIUM-CHAIN SPECIFIC ACYL-COA DEHYDROGENASE, MITOCHONDRIAL-RELATED"/>
    <property type="match status" value="1"/>
</dbReference>
<keyword evidence="12" id="KW-1185">Reference proteome</keyword>
<dbReference type="Pfam" id="PF02770">
    <property type="entry name" value="Acyl-CoA_dh_M"/>
    <property type="match status" value="1"/>
</dbReference>
<dbReference type="InterPro" id="IPR009100">
    <property type="entry name" value="AcylCoA_DH/oxidase_NM_dom_sf"/>
</dbReference>
<dbReference type="InterPro" id="IPR050741">
    <property type="entry name" value="Acyl-CoA_dehydrogenase"/>
</dbReference>
<dbReference type="Gene3D" id="2.40.110.10">
    <property type="entry name" value="Butyryl-CoA Dehydrogenase, subunit A, domain 2"/>
    <property type="match status" value="1"/>
</dbReference>
<evidence type="ECO:0000256" key="7">
    <source>
        <dbReference type="RuleBase" id="RU362125"/>
    </source>
</evidence>
<evidence type="ECO:0000259" key="9">
    <source>
        <dbReference type="Pfam" id="PF02770"/>
    </source>
</evidence>
<dbReference type="Gene3D" id="1.20.140.10">
    <property type="entry name" value="Butyryl-CoA Dehydrogenase, subunit A, domain 3"/>
    <property type="match status" value="1"/>
</dbReference>
<dbReference type="Proteomes" id="UP001056336">
    <property type="component" value="Chromosome"/>
</dbReference>
<proteinExistence type="inferred from homology"/>
<keyword evidence="4 7" id="KW-0285">Flavoprotein</keyword>
<keyword evidence="5 7" id="KW-0274">FAD</keyword>
<dbReference type="PANTHER" id="PTHR48083:SF13">
    <property type="entry name" value="ACYL-COA DEHYDROGENASE FAMILY MEMBER 11"/>
    <property type="match status" value="1"/>
</dbReference>
<dbReference type="Gene3D" id="1.10.540.10">
    <property type="entry name" value="Acyl-CoA dehydrogenase/oxidase, N-terminal domain"/>
    <property type="match status" value="1"/>
</dbReference>
<dbReference type="SUPFAM" id="SSF56645">
    <property type="entry name" value="Acyl-CoA dehydrogenase NM domain-like"/>
    <property type="match status" value="1"/>
</dbReference>
<dbReference type="InterPro" id="IPR046373">
    <property type="entry name" value="Acyl-CoA_Oxase/DH_mid-dom_sf"/>
</dbReference>
<evidence type="ECO:0000256" key="5">
    <source>
        <dbReference type="ARBA" id="ARBA00022827"/>
    </source>
</evidence>
<gene>
    <name evidence="11" type="ORF">M6D93_08280</name>
</gene>
<keyword evidence="6 7" id="KW-0560">Oxidoreductase</keyword>
<feature type="domain" description="Acyl-CoA dehydrogenase/oxidase C-terminal" evidence="8">
    <location>
        <begin position="251"/>
        <end position="400"/>
    </location>
</feature>
<reference evidence="11" key="1">
    <citation type="journal article" date="2018" name="Int. J. Syst. Evol. Microbiol.">
        <title>Jatrophihabitans telluris sp. nov., isolated from sediment soil of lava forest wetlands and the emended description of the genus Jatrophihabitans.</title>
        <authorList>
            <person name="Lee K.C."/>
            <person name="Suh M.K."/>
            <person name="Eom M.K."/>
            <person name="Kim K.K."/>
            <person name="Kim J.S."/>
            <person name="Kim D.S."/>
            <person name="Ko S.H."/>
            <person name="Shin Y.K."/>
            <person name="Lee J.S."/>
        </authorList>
    </citation>
    <scope>NUCLEOTIDE SEQUENCE</scope>
    <source>
        <strain evidence="11">N237</strain>
    </source>
</reference>
<name>A0ABY4R373_9ACTN</name>
<evidence type="ECO:0000313" key="11">
    <source>
        <dbReference type="EMBL" id="UQX89987.1"/>
    </source>
</evidence>
<dbReference type="InterPro" id="IPR009075">
    <property type="entry name" value="AcylCo_DH/oxidase_C"/>
</dbReference>
<comment type="similarity">
    <text evidence="2 7">Belongs to the acyl-CoA dehydrogenase family.</text>
</comment>
<protein>
    <submittedName>
        <fullName evidence="11">Acyl-CoA dehydrogenase family protein</fullName>
    </submittedName>
</protein>
<feature type="domain" description="Acyl-CoA dehydrogenase/oxidase N-terminal" evidence="10">
    <location>
        <begin position="10"/>
        <end position="133"/>
    </location>
</feature>
<feature type="domain" description="Acyl-CoA oxidase/dehydrogenase middle" evidence="9">
    <location>
        <begin position="137"/>
        <end position="239"/>
    </location>
</feature>
<dbReference type="InterPro" id="IPR006091">
    <property type="entry name" value="Acyl-CoA_Oxase/DH_mid-dom"/>
</dbReference>
<dbReference type="RefSeq" id="WP_249773883.1">
    <property type="nucleotide sequence ID" value="NZ_CP097332.1"/>
</dbReference>
<accession>A0ABY4R373</accession>
<sequence length="406" mass="43932">MDFAHSARSQELQRELTSFLDEAVYPSEAVFHQQEQANRAAGNPFTTPAVVAELKTQARERGLWNLFLPDERFGAGLSVLDYAPLAELSGRSISLAPEAMNCSAPDTGNMELLAMFGTEQQHADWLRPLLAGEIRSCFSMTEPDVASSDATNIATRITPVDGGYRINGRKWWSTGAMRPQCKVAILMGVSDPEADRHARHSMILVPLDSPGVRLHRSTTVFGYDDGAHGGHAEISFTDVEVPATNLLGAQGGGFAMAQARLGPGRIHHCMRVLGVAERALRLMVDRSLDRTAFGGPLARQGVVREWIAESRLAIEQARLLVLKAAWLIDNVGVRSAATEIAAIKVAAPRAASYVLDRAIQAHGGAGVSQDTPLAEMWAGLRTLHLADGPDEVHLRSVARVELARAR</sequence>
<dbReference type="InterPro" id="IPR036250">
    <property type="entry name" value="AcylCo_DH-like_C"/>
</dbReference>
<evidence type="ECO:0000256" key="6">
    <source>
        <dbReference type="ARBA" id="ARBA00023002"/>
    </source>
</evidence>
<dbReference type="EMBL" id="CP097332">
    <property type="protein sequence ID" value="UQX89987.1"/>
    <property type="molecule type" value="Genomic_DNA"/>
</dbReference>